<evidence type="ECO:0000256" key="4">
    <source>
        <dbReference type="ARBA" id="ARBA00022777"/>
    </source>
</evidence>
<organism evidence="7">
    <name type="scientific">Cladocopium goreaui</name>
    <dbReference type="NCBI Taxonomy" id="2562237"/>
    <lineage>
        <taxon>Eukaryota</taxon>
        <taxon>Sar</taxon>
        <taxon>Alveolata</taxon>
        <taxon>Dinophyceae</taxon>
        <taxon>Suessiales</taxon>
        <taxon>Symbiodiniaceae</taxon>
        <taxon>Cladocopium</taxon>
    </lineage>
</organism>
<name>A0A9P1BT30_9DINO</name>
<keyword evidence="9" id="KW-1185">Reference proteome</keyword>
<dbReference type="GO" id="GO:0016301">
    <property type="term" value="F:kinase activity"/>
    <property type="evidence" value="ECO:0007669"/>
    <property type="project" value="UniProtKB-KW"/>
</dbReference>
<evidence type="ECO:0000313" key="9">
    <source>
        <dbReference type="Proteomes" id="UP001152797"/>
    </source>
</evidence>
<protein>
    <submittedName>
        <fullName evidence="8">Methylthioribose kinase</fullName>
    </submittedName>
</protein>
<comment type="caution">
    <text evidence="7">The sequence shown here is derived from an EMBL/GenBank/DDBJ whole genome shotgun (WGS) entry which is preliminary data.</text>
</comment>
<dbReference type="Gene3D" id="3.30.200.20">
    <property type="entry name" value="Phosphorylase Kinase, domain 1"/>
    <property type="match status" value="1"/>
</dbReference>
<dbReference type="Pfam" id="PF01636">
    <property type="entry name" value="APH"/>
    <property type="match status" value="1"/>
</dbReference>
<dbReference type="OrthoDB" id="2461at2759"/>
<keyword evidence="4 8" id="KW-0418">Kinase</keyword>
<evidence type="ECO:0000259" key="6">
    <source>
        <dbReference type="Pfam" id="PF01636"/>
    </source>
</evidence>
<evidence type="ECO:0000256" key="5">
    <source>
        <dbReference type="ARBA" id="ARBA00022840"/>
    </source>
</evidence>
<comment type="similarity">
    <text evidence="1">Belongs to the methylthioribose kinase family.</text>
</comment>
<keyword evidence="5" id="KW-0067">ATP-binding</keyword>
<proteinExistence type="inferred from homology"/>
<dbReference type="Proteomes" id="UP001152797">
    <property type="component" value="Unassembled WGS sequence"/>
</dbReference>
<dbReference type="InterPro" id="IPR011009">
    <property type="entry name" value="Kinase-like_dom_sf"/>
</dbReference>
<dbReference type="Gene3D" id="3.90.1200.10">
    <property type="match status" value="1"/>
</dbReference>
<evidence type="ECO:0000256" key="3">
    <source>
        <dbReference type="ARBA" id="ARBA00022741"/>
    </source>
</evidence>
<dbReference type="PANTHER" id="PTHR34273:SF2">
    <property type="entry name" value="METHYLTHIORIBOSE KINASE"/>
    <property type="match status" value="1"/>
</dbReference>
<reference evidence="8 9" key="2">
    <citation type="submission" date="2024-05" db="EMBL/GenBank/DDBJ databases">
        <authorList>
            <person name="Chen Y."/>
            <person name="Shah S."/>
            <person name="Dougan E. K."/>
            <person name="Thang M."/>
            <person name="Chan C."/>
        </authorList>
    </citation>
    <scope>NUCLEOTIDE SEQUENCE [LARGE SCALE GENOMIC DNA]</scope>
</reference>
<keyword evidence="2" id="KW-0808">Transferase</keyword>
<feature type="domain" description="Aminoglycoside phosphotransferase" evidence="6">
    <location>
        <begin position="34"/>
        <end position="264"/>
    </location>
</feature>
<dbReference type="AlphaFoldDB" id="A0A9P1BT30"/>
<dbReference type="EMBL" id="CAMXCT020000347">
    <property type="protein sequence ID" value="CAL1130861.1"/>
    <property type="molecule type" value="Genomic_DNA"/>
</dbReference>
<evidence type="ECO:0000313" key="8">
    <source>
        <dbReference type="EMBL" id="CAL4764798.1"/>
    </source>
</evidence>
<dbReference type="EMBL" id="CAMXCT030000347">
    <property type="protein sequence ID" value="CAL4764798.1"/>
    <property type="molecule type" value="Genomic_DNA"/>
</dbReference>
<accession>A0A9P1BT30</accession>
<dbReference type="EMBL" id="CAMXCT010000347">
    <property type="protein sequence ID" value="CAI3977486.1"/>
    <property type="molecule type" value="Genomic_DNA"/>
</dbReference>
<dbReference type="InterPro" id="IPR002575">
    <property type="entry name" value="Aminoglycoside_PTrfase"/>
</dbReference>
<dbReference type="GO" id="GO:0005524">
    <property type="term" value="F:ATP binding"/>
    <property type="evidence" value="ECO:0007669"/>
    <property type="project" value="UniProtKB-KW"/>
</dbReference>
<evidence type="ECO:0000256" key="2">
    <source>
        <dbReference type="ARBA" id="ARBA00022679"/>
    </source>
</evidence>
<evidence type="ECO:0000313" key="7">
    <source>
        <dbReference type="EMBL" id="CAI3977486.1"/>
    </source>
</evidence>
<keyword evidence="3" id="KW-0547">Nucleotide-binding</keyword>
<dbReference type="SUPFAM" id="SSF56112">
    <property type="entry name" value="Protein kinase-like (PK-like)"/>
    <property type="match status" value="1"/>
</dbReference>
<reference evidence="7" key="1">
    <citation type="submission" date="2022-10" db="EMBL/GenBank/DDBJ databases">
        <authorList>
            <person name="Chen Y."/>
            <person name="Dougan E. K."/>
            <person name="Chan C."/>
            <person name="Rhodes N."/>
            <person name="Thang M."/>
        </authorList>
    </citation>
    <scope>NUCLEOTIDE SEQUENCE</scope>
</reference>
<gene>
    <name evidence="7" type="ORF">C1SCF055_LOCUS5623</name>
</gene>
<dbReference type="PANTHER" id="PTHR34273">
    <property type="entry name" value="METHYLTHIORIBOSE KINASE"/>
    <property type="match status" value="1"/>
</dbReference>
<sequence>MALLTLDTVCQYVKTQLKDEASAPLDVSQELRASEVTGGNLNYAFVVRDDKNAVFVKQAPEYIKVIGPTAQLTRERMRLEVMVYQEWQQRGAEISRYIPRIWKFDDNAMAFIMEFLESYQLLQRSLFEGDAQKSVALQLGECMAMMHSRTHCSRLDPAEVSRLTSSYENRLLRDIQLEYVFSKCYRCDPRAAALREDAKFMAEVEELKAVYNGRALRNLALCHGDLHAGSVMVDGPSLGVKVIDPEFAIFGPPGLDVGSLLSTYVLAYCFHQAQKHPCAPEMMAAAQKIWEAYVGAMKAADFSSELLQQIEVETLGFIGCEVVRTALGLAFERSLRIEDEKLKASAEDAALHLGVTCILRRREGMAALTAAIADFAAG</sequence>
<evidence type="ECO:0000256" key="1">
    <source>
        <dbReference type="ARBA" id="ARBA00010165"/>
    </source>
</evidence>